<dbReference type="Gene3D" id="3.10.580.10">
    <property type="entry name" value="CBS-domain"/>
    <property type="match status" value="1"/>
</dbReference>
<keyword evidence="3 6" id="KW-0129">CBS domain</keyword>
<reference evidence="9 10" key="1">
    <citation type="journal article" date="2014" name="PLoS ONE">
        <title>The first complete genome sequence of the class fimbriimonadia in the phylum armatimonadetes.</title>
        <authorList>
            <person name="Hu Z.Y."/>
            <person name="Wang Y.Z."/>
            <person name="Im W.T."/>
            <person name="Wang S.Y."/>
            <person name="Zhao G.P."/>
            <person name="Zheng H.J."/>
            <person name="Quan Z.X."/>
        </authorList>
    </citation>
    <scope>NUCLEOTIDE SEQUENCE [LARGE SCALE GENOMIC DNA]</scope>
    <source>
        <strain evidence="9">Gsoil 348</strain>
    </source>
</reference>
<dbReference type="FunFam" id="3.40.50.10490:FF:000011">
    <property type="entry name" value="Arabinose 5-phosphate isomerase"/>
    <property type="match status" value="1"/>
</dbReference>
<proteinExistence type="inferred from homology"/>
<dbReference type="PIRSF" id="PIRSF004692">
    <property type="entry name" value="KdsD_KpsF"/>
    <property type="match status" value="1"/>
</dbReference>
<dbReference type="PANTHER" id="PTHR42745">
    <property type="match status" value="1"/>
</dbReference>
<dbReference type="HOGENOM" id="CLU_040681_13_1_0"/>
<dbReference type="InterPro" id="IPR046348">
    <property type="entry name" value="SIS_dom_sf"/>
</dbReference>
<evidence type="ECO:0000259" key="7">
    <source>
        <dbReference type="PROSITE" id="PS51371"/>
    </source>
</evidence>
<accession>A0A068NQZ3</accession>
<dbReference type="GO" id="GO:1901135">
    <property type="term" value="P:carbohydrate derivative metabolic process"/>
    <property type="evidence" value="ECO:0007669"/>
    <property type="project" value="InterPro"/>
</dbReference>
<evidence type="ECO:0000256" key="5">
    <source>
        <dbReference type="PIRSR" id="PIRSR004692-3"/>
    </source>
</evidence>
<dbReference type="PANTHER" id="PTHR42745:SF1">
    <property type="entry name" value="ARABINOSE 5-PHOSPHATE ISOMERASE KDSD"/>
    <property type="match status" value="1"/>
</dbReference>
<dbReference type="Gene3D" id="3.40.50.10490">
    <property type="entry name" value="Glucose-6-phosphate isomerase like protein, domain 1"/>
    <property type="match status" value="1"/>
</dbReference>
<dbReference type="NCBIfam" id="TIGR00393">
    <property type="entry name" value="kpsF"/>
    <property type="match status" value="1"/>
</dbReference>
<dbReference type="PROSITE" id="PS51371">
    <property type="entry name" value="CBS"/>
    <property type="match status" value="2"/>
</dbReference>
<feature type="domain" description="CBS" evidence="7">
    <location>
        <begin position="262"/>
        <end position="315"/>
    </location>
</feature>
<dbReference type="eggNOG" id="COG0794">
    <property type="taxonomic scope" value="Bacteria"/>
</dbReference>
<dbReference type="CDD" id="cd05014">
    <property type="entry name" value="SIS_Kpsf"/>
    <property type="match status" value="1"/>
</dbReference>
<keyword evidence="10" id="KW-1185">Reference proteome</keyword>
<dbReference type="SUPFAM" id="SSF53697">
    <property type="entry name" value="SIS domain"/>
    <property type="match status" value="1"/>
</dbReference>
<dbReference type="InterPro" id="IPR001347">
    <property type="entry name" value="SIS_dom"/>
</dbReference>
<protein>
    <submittedName>
        <fullName evidence="9">KpsF/GutQ family protein</fullName>
    </submittedName>
</protein>
<name>A0A068NQZ3_FIMGI</name>
<feature type="site" description="Catalytically relevant" evidence="5">
    <location>
        <position position="179"/>
    </location>
</feature>
<evidence type="ECO:0000259" key="8">
    <source>
        <dbReference type="PROSITE" id="PS51464"/>
    </source>
</evidence>
<dbReference type="Proteomes" id="UP000027982">
    <property type="component" value="Chromosome"/>
</dbReference>
<feature type="domain" description="SIS" evidence="8">
    <location>
        <begin position="27"/>
        <end position="170"/>
    </location>
</feature>
<evidence type="ECO:0000313" key="10">
    <source>
        <dbReference type="Proteomes" id="UP000027982"/>
    </source>
</evidence>
<dbReference type="EMBL" id="CP007139">
    <property type="protein sequence ID" value="AIE85802.1"/>
    <property type="molecule type" value="Genomic_DNA"/>
</dbReference>
<comment type="similarity">
    <text evidence="1 4">Belongs to the SIS family. GutQ/KpsF subfamily.</text>
</comment>
<evidence type="ECO:0000256" key="3">
    <source>
        <dbReference type="ARBA" id="ARBA00023122"/>
    </source>
</evidence>
<dbReference type="eggNOG" id="COG0517">
    <property type="taxonomic scope" value="Bacteria"/>
</dbReference>
<dbReference type="STRING" id="661478.OP10G_2434"/>
<sequence>MGRRVLRQEAEAVQTLADQLGDSFSEAVEWVLGCTGRVLTCGIGKSGHIARKTAGTLSSTGTPSGFLQAAEAVHGDLGMVTGGDVVILYSHSGETDELVRLFPPLRSIGARTILVTGRPKSSAGRLADLVLETHVGEEACPNNLAPTTSTTVMLALSDALALAVMERRGFSPDDFARFHPSGALGKRLTLTVADVMRPAAEIGRVGPGDSILEVIRTMTEAHVGAACVVEEGLLRGIVSESDLRRHLLKDPGRMDVPAAQIMNSNAATITPDLLAMEALEAFQNYPVKIGEMPVVLEDRLIGLLVLKDLLRSGIV</sequence>
<feature type="site" description="Catalytically relevant" evidence="5">
    <location>
        <position position="97"/>
    </location>
</feature>
<dbReference type="PROSITE" id="PS51464">
    <property type="entry name" value="SIS"/>
    <property type="match status" value="1"/>
</dbReference>
<keyword evidence="2" id="KW-0677">Repeat</keyword>
<feature type="site" description="Catalytically relevant" evidence="5">
    <location>
        <position position="45"/>
    </location>
</feature>
<evidence type="ECO:0000256" key="1">
    <source>
        <dbReference type="ARBA" id="ARBA00008165"/>
    </source>
</evidence>
<dbReference type="InterPro" id="IPR050986">
    <property type="entry name" value="GutQ/KpsF_isomerases"/>
</dbReference>
<evidence type="ECO:0000256" key="6">
    <source>
        <dbReference type="PROSITE-ProRule" id="PRU00703"/>
    </source>
</evidence>
<dbReference type="GO" id="GO:0005975">
    <property type="term" value="P:carbohydrate metabolic process"/>
    <property type="evidence" value="ECO:0007669"/>
    <property type="project" value="InterPro"/>
</dbReference>
<evidence type="ECO:0000256" key="4">
    <source>
        <dbReference type="PIRNR" id="PIRNR004692"/>
    </source>
</evidence>
<dbReference type="KEGG" id="fgi:OP10G_2434"/>
<dbReference type="InterPro" id="IPR004800">
    <property type="entry name" value="KdsD/KpsF-type"/>
</dbReference>
<dbReference type="Pfam" id="PF01380">
    <property type="entry name" value="SIS"/>
    <property type="match status" value="1"/>
</dbReference>
<gene>
    <name evidence="9" type="ORF">OP10G_2434</name>
</gene>
<dbReference type="SMART" id="SM00116">
    <property type="entry name" value="CBS"/>
    <property type="match status" value="2"/>
</dbReference>
<feature type="site" description="Catalytically relevant" evidence="5">
    <location>
        <position position="138"/>
    </location>
</feature>
<dbReference type="InterPro" id="IPR035474">
    <property type="entry name" value="SIS_Kpsf"/>
</dbReference>
<dbReference type="InterPro" id="IPR046342">
    <property type="entry name" value="CBS_dom_sf"/>
</dbReference>
<organism evidence="9 10">
    <name type="scientific">Fimbriimonas ginsengisoli Gsoil 348</name>
    <dbReference type="NCBI Taxonomy" id="661478"/>
    <lineage>
        <taxon>Bacteria</taxon>
        <taxon>Bacillati</taxon>
        <taxon>Armatimonadota</taxon>
        <taxon>Fimbriimonadia</taxon>
        <taxon>Fimbriimonadales</taxon>
        <taxon>Fimbriimonadaceae</taxon>
        <taxon>Fimbriimonas</taxon>
    </lineage>
</organism>
<evidence type="ECO:0000256" key="2">
    <source>
        <dbReference type="ARBA" id="ARBA00022737"/>
    </source>
</evidence>
<dbReference type="Pfam" id="PF00571">
    <property type="entry name" value="CBS"/>
    <property type="match status" value="2"/>
</dbReference>
<dbReference type="AlphaFoldDB" id="A0A068NQZ3"/>
<evidence type="ECO:0000313" key="9">
    <source>
        <dbReference type="EMBL" id="AIE85802.1"/>
    </source>
</evidence>
<feature type="domain" description="CBS" evidence="7">
    <location>
        <begin position="196"/>
        <end position="256"/>
    </location>
</feature>
<dbReference type="GO" id="GO:0019146">
    <property type="term" value="F:arabinose-5-phosphate isomerase activity"/>
    <property type="evidence" value="ECO:0007669"/>
    <property type="project" value="UniProtKB-ARBA"/>
</dbReference>
<dbReference type="InterPro" id="IPR000644">
    <property type="entry name" value="CBS_dom"/>
</dbReference>
<dbReference type="GO" id="GO:0097367">
    <property type="term" value="F:carbohydrate derivative binding"/>
    <property type="evidence" value="ECO:0007669"/>
    <property type="project" value="InterPro"/>
</dbReference>